<accession>A0A151MEH0</accession>
<sequence>MGFLASTCPTTCCNLIPRWREKKAREAARCLLYPNAGVCVSLPICTALQASKEQKQLHEEDVRASPFWHHIFWTPALQRWVLAAQFFSVLSSTACAVLWFCSRLYAGLPPRGEQLYPHSTSTSNIQISVSSQTWP</sequence>
<keyword evidence="2" id="KW-1185">Reference proteome</keyword>
<evidence type="ECO:0000313" key="1">
    <source>
        <dbReference type="EMBL" id="KYO22907.1"/>
    </source>
</evidence>
<dbReference type="AlphaFoldDB" id="A0A151MEH0"/>
<protein>
    <submittedName>
        <fullName evidence="1">Uncharacterized protein</fullName>
    </submittedName>
</protein>
<dbReference type="Proteomes" id="UP000050525">
    <property type="component" value="Unassembled WGS sequence"/>
</dbReference>
<gene>
    <name evidence="1" type="ORF">Y1Q_0010948</name>
</gene>
<reference evidence="1 2" key="1">
    <citation type="journal article" date="2012" name="Genome Biol.">
        <title>Sequencing three crocodilian genomes to illuminate the evolution of archosaurs and amniotes.</title>
        <authorList>
            <person name="St John J.A."/>
            <person name="Braun E.L."/>
            <person name="Isberg S.R."/>
            <person name="Miles L.G."/>
            <person name="Chong A.Y."/>
            <person name="Gongora J."/>
            <person name="Dalzell P."/>
            <person name="Moran C."/>
            <person name="Bed'hom B."/>
            <person name="Abzhanov A."/>
            <person name="Burgess S.C."/>
            <person name="Cooksey A.M."/>
            <person name="Castoe T.A."/>
            <person name="Crawford N.G."/>
            <person name="Densmore L.D."/>
            <person name="Drew J.C."/>
            <person name="Edwards S.V."/>
            <person name="Faircloth B.C."/>
            <person name="Fujita M.K."/>
            <person name="Greenwold M.J."/>
            <person name="Hoffmann F.G."/>
            <person name="Howard J.M."/>
            <person name="Iguchi T."/>
            <person name="Janes D.E."/>
            <person name="Khan S.Y."/>
            <person name="Kohno S."/>
            <person name="de Koning A.J."/>
            <person name="Lance S.L."/>
            <person name="McCarthy F.M."/>
            <person name="McCormack J.E."/>
            <person name="Merchant M.E."/>
            <person name="Peterson D.G."/>
            <person name="Pollock D.D."/>
            <person name="Pourmand N."/>
            <person name="Raney B.J."/>
            <person name="Roessler K.A."/>
            <person name="Sanford J.R."/>
            <person name="Sawyer R.H."/>
            <person name="Schmidt C.J."/>
            <person name="Triplett E.W."/>
            <person name="Tuberville T.D."/>
            <person name="Venegas-Anaya M."/>
            <person name="Howard J.T."/>
            <person name="Jarvis E.D."/>
            <person name="Guillette L.J.Jr."/>
            <person name="Glenn T.C."/>
            <person name="Green R.E."/>
            <person name="Ray D.A."/>
        </authorList>
    </citation>
    <scope>NUCLEOTIDE SEQUENCE [LARGE SCALE GENOMIC DNA]</scope>
    <source>
        <strain evidence="1">KSC_2009_1</strain>
    </source>
</reference>
<proteinExistence type="predicted"/>
<organism evidence="1 2">
    <name type="scientific">Alligator mississippiensis</name>
    <name type="common">American alligator</name>
    <dbReference type="NCBI Taxonomy" id="8496"/>
    <lineage>
        <taxon>Eukaryota</taxon>
        <taxon>Metazoa</taxon>
        <taxon>Chordata</taxon>
        <taxon>Craniata</taxon>
        <taxon>Vertebrata</taxon>
        <taxon>Euteleostomi</taxon>
        <taxon>Archelosauria</taxon>
        <taxon>Archosauria</taxon>
        <taxon>Crocodylia</taxon>
        <taxon>Alligatoridae</taxon>
        <taxon>Alligatorinae</taxon>
        <taxon>Alligator</taxon>
    </lineage>
</organism>
<comment type="caution">
    <text evidence="1">The sequence shown here is derived from an EMBL/GenBank/DDBJ whole genome shotgun (WGS) entry which is preliminary data.</text>
</comment>
<dbReference type="EMBL" id="AKHW03006228">
    <property type="protein sequence ID" value="KYO22907.1"/>
    <property type="molecule type" value="Genomic_DNA"/>
</dbReference>
<name>A0A151MEH0_ALLMI</name>
<evidence type="ECO:0000313" key="2">
    <source>
        <dbReference type="Proteomes" id="UP000050525"/>
    </source>
</evidence>